<protein>
    <submittedName>
        <fullName evidence="1">Uncharacterized protein</fullName>
    </submittedName>
</protein>
<proteinExistence type="predicted"/>
<dbReference type="RefSeq" id="WP_076955328.1">
    <property type="nucleotide sequence ID" value="NZ_MLCO01000001.1"/>
</dbReference>
<reference evidence="1 2" key="1">
    <citation type="submission" date="2016-10" db="EMBL/GenBank/DDBJ databases">
        <title>Draft Genome sequence of Roseomonas sp. strain M3.</title>
        <authorList>
            <person name="Subhash Y."/>
            <person name="Lee S."/>
        </authorList>
    </citation>
    <scope>NUCLEOTIDE SEQUENCE [LARGE SCALE GENOMIC DNA]</scope>
    <source>
        <strain evidence="1 2">M3</strain>
    </source>
</reference>
<evidence type="ECO:0000313" key="2">
    <source>
        <dbReference type="Proteomes" id="UP000188879"/>
    </source>
</evidence>
<dbReference type="EMBL" id="MLCO01000001">
    <property type="protein sequence ID" value="ONG59100.1"/>
    <property type="molecule type" value="Genomic_DNA"/>
</dbReference>
<dbReference type="AlphaFoldDB" id="A0A1V2H9P1"/>
<sequence length="73" mass="7777">MAKFELGTAEGAALEVWVSNAQPLTVGLWFAQARIYDAETARTLQVLRGEGTSAEAARKEALALAWRAAGKAD</sequence>
<name>A0A1V2H9P1_9PROT</name>
<evidence type="ECO:0000313" key="1">
    <source>
        <dbReference type="EMBL" id="ONG59100.1"/>
    </source>
</evidence>
<keyword evidence="2" id="KW-1185">Reference proteome</keyword>
<comment type="caution">
    <text evidence="1">The sequence shown here is derived from an EMBL/GenBank/DDBJ whole genome shotgun (WGS) entry which is preliminary data.</text>
</comment>
<organism evidence="1 2">
    <name type="scientific">Teichococcus deserti</name>
    <dbReference type="NCBI Taxonomy" id="1817963"/>
    <lineage>
        <taxon>Bacteria</taxon>
        <taxon>Pseudomonadati</taxon>
        <taxon>Pseudomonadota</taxon>
        <taxon>Alphaproteobacteria</taxon>
        <taxon>Acetobacterales</taxon>
        <taxon>Roseomonadaceae</taxon>
        <taxon>Roseomonas</taxon>
    </lineage>
</organism>
<accession>A0A1V2H9P1</accession>
<gene>
    <name evidence="1" type="ORF">BKE38_00015</name>
</gene>
<dbReference type="Proteomes" id="UP000188879">
    <property type="component" value="Unassembled WGS sequence"/>
</dbReference>